<dbReference type="Proteomes" id="UP000195402">
    <property type="component" value="Unassembled WGS sequence"/>
</dbReference>
<organism evidence="1 2">
    <name type="scientific">Macleaya cordata</name>
    <name type="common">Five-seeded plume-poppy</name>
    <name type="synonym">Bocconia cordata</name>
    <dbReference type="NCBI Taxonomy" id="56857"/>
    <lineage>
        <taxon>Eukaryota</taxon>
        <taxon>Viridiplantae</taxon>
        <taxon>Streptophyta</taxon>
        <taxon>Embryophyta</taxon>
        <taxon>Tracheophyta</taxon>
        <taxon>Spermatophyta</taxon>
        <taxon>Magnoliopsida</taxon>
        <taxon>Ranunculales</taxon>
        <taxon>Papaveraceae</taxon>
        <taxon>Papaveroideae</taxon>
        <taxon>Macleaya</taxon>
    </lineage>
</organism>
<accession>A0A200RE25</accession>
<reference evidence="1 2" key="1">
    <citation type="journal article" date="2017" name="Mol. Plant">
        <title>The Genome of Medicinal Plant Macleaya cordata Provides New Insights into Benzylisoquinoline Alkaloids Metabolism.</title>
        <authorList>
            <person name="Liu X."/>
            <person name="Liu Y."/>
            <person name="Huang P."/>
            <person name="Ma Y."/>
            <person name="Qing Z."/>
            <person name="Tang Q."/>
            <person name="Cao H."/>
            <person name="Cheng P."/>
            <person name="Zheng Y."/>
            <person name="Yuan Z."/>
            <person name="Zhou Y."/>
            <person name="Liu J."/>
            <person name="Tang Z."/>
            <person name="Zhuo Y."/>
            <person name="Zhang Y."/>
            <person name="Yu L."/>
            <person name="Huang J."/>
            <person name="Yang P."/>
            <person name="Peng Q."/>
            <person name="Zhang J."/>
            <person name="Jiang W."/>
            <person name="Zhang Z."/>
            <person name="Lin K."/>
            <person name="Ro D.K."/>
            <person name="Chen X."/>
            <person name="Xiong X."/>
            <person name="Shang Y."/>
            <person name="Huang S."/>
            <person name="Zeng J."/>
        </authorList>
    </citation>
    <scope>NUCLEOTIDE SEQUENCE [LARGE SCALE GENOMIC DNA]</scope>
    <source>
        <strain evidence="2">cv. BLH2017</strain>
        <tissue evidence="1">Root</tissue>
    </source>
</reference>
<sequence length="137" mass="16265">MDEPSVEESIEEWWEEMSFSGTASSVFWSKMHGLKERLKVWSKIHFGKAKEKMRDLTNQIHQLDIWEESRDFSDQEIADRGNARAKLNKLIKAEAIGWRQRARVQDIKVNERNTKYFHCIANGRRRANLISRFVIEN</sequence>
<evidence type="ECO:0000313" key="2">
    <source>
        <dbReference type="Proteomes" id="UP000195402"/>
    </source>
</evidence>
<name>A0A200RE25_MACCD</name>
<dbReference type="AlphaFoldDB" id="A0A200RE25"/>
<comment type="caution">
    <text evidence="1">The sequence shown here is derived from an EMBL/GenBank/DDBJ whole genome shotgun (WGS) entry which is preliminary data.</text>
</comment>
<dbReference type="OrthoDB" id="1935089at2759"/>
<dbReference type="EMBL" id="MVGT01000002">
    <property type="protein sequence ID" value="OVA20974.1"/>
    <property type="molecule type" value="Genomic_DNA"/>
</dbReference>
<gene>
    <name evidence="1" type="ORF">BVC80_8831g19</name>
</gene>
<dbReference type="InParanoid" id="A0A200RE25"/>
<protein>
    <submittedName>
        <fullName evidence="1">Uncharacterized protein</fullName>
    </submittedName>
</protein>
<proteinExistence type="predicted"/>
<dbReference type="OMA" id="HCIANGR"/>
<evidence type="ECO:0000313" key="1">
    <source>
        <dbReference type="EMBL" id="OVA20974.1"/>
    </source>
</evidence>
<keyword evidence="2" id="KW-1185">Reference proteome</keyword>